<keyword evidence="3" id="KW-0482">Metalloprotease</keyword>
<dbReference type="GO" id="GO:0008237">
    <property type="term" value="F:metallopeptidase activity"/>
    <property type="evidence" value="ECO:0007669"/>
    <property type="project" value="UniProtKB-KW"/>
</dbReference>
<proteinExistence type="predicted"/>
<keyword evidence="4" id="KW-1185">Reference proteome</keyword>
<evidence type="ECO:0000256" key="1">
    <source>
        <dbReference type="SAM" id="Phobius"/>
    </source>
</evidence>
<keyword evidence="1" id="KW-1133">Transmembrane helix</keyword>
<dbReference type="Proteomes" id="UP001370348">
    <property type="component" value="Chromosome"/>
</dbReference>
<dbReference type="Pfam" id="PF02517">
    <property type="entry name" value="Rce1-like"/>
    <property type="match status" value="1"/>
</dbReference>
<keyword evidence="1" id="KW-0812">Transmembrane</keyword>
<sequence>MPRVSVPSHLLLVLVVLGVAIPAFFGWQIQHAGTFTFWLLVVVPTLILALLGAIRAQRHGELRDWIKPRWGDATVGVLSGVVLVAAAYAFTRMVSPTGGAREAWLARIYMQIGGLADLRPHTTWLAAGIIVASMAEELVWRGLVTTVIAEQWGSRRAWVVSAVLYAVAHLPAAWSLADPSAGPNLLLPAGALGAGLVWGALVRLKGGSLVSAIIAHAFFDWCVVVMFRLWGNGL</sequence>
<organism evidence="3 4">
    <name type="scientific">Pendulispora albinea</name>
    <dbReference type="NCBI Taxonomy" id="2741071"/>
    <lineage>
        <taxon>Bacteria</taxon>
        <taxon>Pseudomonadati</taxon>
        <taxon>Myxococcota</taxon>
        <taxon>Myxococcia</taxon>
        <taxon>Myxococcales</taxon>
        <taxon>Sorangiineae</taxon>
        <taxon>Pendulisporaceae</taxon>
        <taxon>Pendulispora</taxon>
    </lineage>
</organism>
<feature type="transmembrane region" description="Helical" evidence="1">
    <location>
        <begin position="124"/>
        <end position="144"/>
    </location>
</feature>
<reference evidence="3 4" key="1">
    <citation type="submission" date="2021-12" db="EMBL/GenBank/DDBJ databases">
        <title>Discovery of the Pendulisporaceae a myxobacterial family with distinct sporulation behavior and unique specialized metabolism.</title>
        <authorList>
            <person name="Garcia R."/>
            <person name="Popoff A."/>
            <person name="Bader C.D."/>
            <person name="Loehr J."/>
            <person name="Walesch S."/>
            <person name="Walt C."/>
            <person name="Boldt J."/>
            <person name="Bunk B."/>
            <person name="Haeckl F.J.F.P.J."/>
            <person name="Gunesch A.P."/>
            <person name="Birkelbach J."/>
            <person name="Nuebel U."/>
            <person name="Pietschmann T."/>
            <person name="Bach T."/>
            <person name="Mueller R."/>
        </authorList>
    </citation>
    <scope>NUCLEOTIDE SEQUENCE [LARGE SCALE GENOMIC DNA]</scope>
    <source>
        <strain evidence="3 4">MSr11954</strain>
    </source>
</reference>
<feature type="transmembrane region" description="Helical" evidence="1">
    <location>
        <begin position="183"/>
        <end position="202"/>
    </location>
</feature>
<feature type="transmembrane region" description="Helical" evidence="1">
    <location>
        <begin position="36"/>
        <end position="54"/>
    </location>
</feature>
<feature type="transmembrane region" description="Helical" evidence="1">
    <location>
        <begin position="209"/>
        <end position="230"/>
    </location>
</feature>
<evidence type="ECO:0000313" key="4">
    <source>
        <dbReference type="Proteomes" id="UP001370348"/>
    </source>
</evidence>
<dbReference type="RefSeq" id="WP_394826980.1">
    <property type="nucleotide sequence ID" value="NZ_CP089984.1"/>
</dbReference>
<evidence type="ECO:0000313" key="3">
    <source>
        <dbReference type="EMBL" id="WXB17350.1"/>
    </source>
</evidence>
<evidence type="ECO:0000259" key="2">
    <source>
        <dbReference type="Pfam" id="PF02517"/>
    </source>
</evidence>
<dbReference type="EMBL" id="CP089984">
    <property type="protein sequence ID" value="WXB17350.1"/>
    <property type="molecule type" value="Genomic_DNA"/>
</dbReference>
<protein>
    <submittedName>
        <fullName evidence="3">CPBP family intramembrane metalloprotease</fullName>
    </submittedName>
</protein>
<dbReference type="InterPro" id="IPR003675">
    <property type="entry name" value="Rce1/LyrA-like_dom"/>
</dbReference>
<accession>A0ABZ2M4A2</accession>
<keyword evidence="3" id="KW-0645">Protease</keyword>
<feature type="transmembrane region" description="Helical" evidence="1">
    <location>
        <begin position="156"/>
        <end position="177"/>
    </location>
</feature>
<name>A0ABZ2M4A2_9BACT</name>
<keyword evidence="3" id="KW-0378">Hydrolase</keyword>
<gene>
    <name evidence="3" type="ORF">LZC94_08710</name>
</gene>
<feature type="domain" description="CAAX prenyl protease 2/Lysostaphin resistance protein A-like" evidence="2">
    <location>
        <begin position="123"/>
        <end position="221"/>
    </location>
</feature>
<feature type="transmembrane region" description="Helical" evidence="1">
    <location>
        <begin position="75"/>
        <end position="95"/>
    </location>
</feature>
<keyword evidence="1" id="KW-0472">Membrane</keyword>